<evidence type="ECO:0000259" key="4">
    <source>
        <dbReference type="Pfam" id="PF00127"/>
    </source>
</evidence>
<keyword evidence="2" id="KW-0186">Copper</keyword>
<name>A0A367VD43_9PROT</name>
<dbReference type="EMBL" id="JPWB01000003">
    <property type="protein sequence ID" value="RCK23083.1"/>
    <property type="molecule type" value="Genomic_DNA"/>
</dbReference>
<dbReference type="GO" id="GO:0005507">
    <property type="term" value="F:copper ion binding"/>
    <property type="evidence" value="ECO:0007669"/>
    <property type="project" value="InterPro"/>
</dbReference>
<feature type="signal peptide" evidence="3">
    <location>
        <begin position="1"/>
        <end position="31"/>
    </location>
</feature>
<comment type="caution">
    <text evidence="5">The sequence shown here is derived from an EMBL/GenBank/DDBJ whole genome shotgun (WGS) entry which is preliminary data.</text>
</comment>
<evidence type="ECO:0000256" key="3">
    <source>
        <dbReference type="SAM" id="SignalP"/>
    </source>
</evidence>
<feature type="domain" description="Blue (type 1) copper" evidence="4">
    <location>
        <begin position="60"/>
        <end position="183"/>
    </location>
</feature>
<evidence type="ECO:0000313" key="6">
    <source>
        <dbReference type="Proteomes" id="UP000253061"/>
    </source>
</evidence>
<dbReference type="Gene3D" id="2.60.40.420">
    <property type="entry name" value="Cupredoxins - blue copper proteins"/>
    <property type="match status" value="1"/>
</dbReference>
<dbReference type="RefSeq" id="WP_114129848.1">
    <property type="nucleotide sequence ID" value="NZ_JPWB01000003.1"/>
</dbReference>
<dbReference type="AlphaFoldDB" id="A0A367VD43"/>
<dbReference type="Pfam" id="PF00127">
    <property type="entry name" value="Copper-bind"/>
    <property type="match status" value="1"/>
</dbReference>
<dbReference type="InterPro" id="IPR050845">
    <property type="entry name" value="Cu-binding_ET"/>
</dbReference>
<evidence type="ECO:0000256" key="2">
    <source>
        <dbReference type="ARBA" id="ARBA00023008"/>
    </source>
</evidence>
<dbReference type="PANTHER" id="PTHR38439">
    <property type="entry name" value="AURACYANIN-B"/>
    <property type="match status" value="1"/>
</dbReference>
<keyword evidence="3" id="KW-0732">Signal</keyword>
<reference evidence="5 6" key="1">
    <citation type="submission" date="2014-07" db="EMBL/GenBank/DDBJ databases">
        <title>Draft genome sequence of Thalassospira profundimaris R8-17.</title>
        <authorList>
            <person name="Lai Q."/>
            <person name="Shao Z."/>
        </authorList>
    </citation>
    <scope>NUCLEOTIDE SEQUENCE [LARGE SCALE GENOMIC DNA]</scope>
    <source>
        <strain evidence="5 6">R8-17</strain>
    </source>
</reference>
<accession>A0A367VD43</accession>
<dbReference type="SUPFAM" id="SSF49503">
    <property type="entry name" value="Cupredoxins"/>
    <property type="match status" value="1"/>
</dbReference>
<dbReference type="Proteomes" id="UP000253061">
    <property type="component" value="Unassembled WGS sequence"/>
</dbReference>
<dbReference type="PANTHER" id="PTHR38439:SF3">
    <property type="entry name" value="COPPER-RESISTANT CUPROPROTEIN COPI"/>
    <property type="match status" value="1"/>
</dbReference>
<proteinExistence type="predicted"/>
<evidence type="ECO:0000313" key="5">
    <source>
        <dbReference type="EMBL" id="RCK23083.1"/>
    </source>
</evidence>
<protein>
    <submittedName>
        <fullName evidence="5">Copper-binding protein</fullName>
    </submittedName>
</protein>
<dbReference type="GO" id="GO:0009055">
    <property type="term" value="F:electron transfer activity"/>
    <property type="evidence" value="ECO:0007669"/>
    <property type="project" value="InterPro"/>
</dbReference>
<sequence length="185" mass="20371">MPNAKTSVLTRIATSTVILGGLVAAPLMAVAGPGHNGPAPDIGKPGEISDVRRTINITMEDNFFDTDKIVVRAGETVRFMIENKGEFVHEFNIGTAVMHEQHREEMLMMMEHGALDIDKIHMDKMAMDMGDGMTMEHDDPNSVLLEPGKTAEIIWTFPEDAELEFACNVPGHYESGMMGEVRLQS</sequence>
<gene>
    <name evidence="5" type="ORF">TH6_08585</name>
</gene>
<organism evidence="5 6">
    <name type="scientific">Thalassospira profundimaris</name>
    <dbReference type="NCBI Taxonomy" id="502049"/>
    <lineage>
        <taxon>Bacteria</taxon>
        <taxon>Pseudomonadati</taxon>
        <taxon>Pseudomonadota</taxon>
        <taxon>Alphaproteobacteria</taxon>
        <taxon>Rhodospirillales</taxon>
        <taxon>Thalassospiraceae</taxon>
        <taxon>Thalassospira</taxon>
    </lineage>
</organism>
<keyword evidence="1" id="KW-0479">Metal-binding</keyword>
<evidence type="ECO:0000256" key="1">
    <source>
        <dbReference type="ARBA" id="ARBA00022723"/>
    </source>
</evidence>
<feature type="chain" id="PRO_5016620545" evidence="3">
    <location>
        <begin position="32"/>
        <end position="185"/>
    </location>
</feature>
<dbReference type="InterPro" id="IPR000923">
    <property type="entry name" value="BlueCu_1"/>
</dbReference>
<dbReference type="InterPro" id="IPR008972">
    <property type="entry name" value="Cupredoxin"/>
</dbReference>